<feature type="domain" description="3-dehydroquinate synthase C-terminal" evidence="20">
    <location>
        <begin position="184"/>
        <end position="331"/>
    </location>
</feature>
<evidence type="ECO:0000256" key="11">
    <source>
        <dbReference type="ARBA" id="ARBA00022605"/>
    </source>
</evidence>
<dbReference type="Gene3D" id="1.20.1090.10">
    <property type="entry name" value="Dehydroquinate synthase-like - alpha domain"/>
    <property type="match status" value="1"/>
</dbReference>
<dbReference type="PANTHER" id="PTHR43622">
    <property type="entry name" value="3-DEHYDROQUINATE SYNTHASE"/>
    <property type="match status" value="1"/>
</dbReference>
<protein>
    <recommendedName>
        <fullName evidence="9">3-dehydroquinate synthase</fullName>
        <ecNumber evidence="8">4.2.3.4</ecNumber>
    </recommendedName>
</protein>
<evidence type="ECO:0000256" key="6">
    <source>
        <dbReference type="ARBA" id="ARBA00004661"/>
    </source>
</evidence>
<evidence type="ECO:0000256" key="16">
    <source>
        <dbReference type="ARBA" id="ARBA00023141"/>
    </source>
</evidence>
<evidence type="ECO:0000256" key="9">
    <source>
        <dbReference type="ARBA" id="ARBA00017684"/>
    </source>
</evidence>
<gene>
    <name evidence="21" type="ORF">MNBD_ALPHA06-1400</name>
</gene>
<evidence type="ECO:0000256" key="7">
    <source>
        <dbReference type="ARBA" id="ARBA00005412"/>
    </source>
</evidence>
<dbReference type="CDD" id="cd08195">
    <property type="entry name" value="DHQS"/>
    <property type="match status" value="1"/>
</dbReference>
<evidence type="ECO:0000256" key="18">
    <source>
        <dbReference type="ARBA" id="ARBA00023285"/>
    </source>
</evidence>
<evidence type="ECO:0000256" key="8">
    <source>
        <dbReference type="ARBA" id="ARBA00013031"/>
    </source>
</evidence>
<dbReference type="GO" id="GO:0000166">
    <property type="term" value="F:nucleotide binding"/>
    <property type="evidence" value="ECO:0007669"/>
    <property type="project" value="UniProtKB-KW"/>
</dbReference>
<keyword evidence="12" id="KW-0479">Metal-binding</keyword>
<dbReference type="Pfam" id="PF01761">
    <property type="entry name" value="DHQ_synthase"/>
    <property type="match status" value="1"/>
</dbReference>
<dbReference type="NCBIfam" id="TIGR01357">
    <property type="entry name" value="aroB"/>
    <property type="match status" value="1"/>
</dbReference>
<evidence type="ECO:0000256" key="3">
    <source>
        <dbReference type="ARBA" id="ARBA00001941"/>
    </source>
</evidence>
<comment type="pathway">
    <text evidence="6">Metabolic intermediate biosynthesis; chorismate biosynthesis; chorismate from D-erythrose 4-phosphate and phosphoenolpyruvate: step 2/7.</text>
</comment>
<comment type="cofactor">
    <cofactor evidence="4">
        <name>Zn(2+)</name>
        <dbReference type="ChEBI" id="CHEBI:29105"/>
    </cofactor>
</comment>
<evidence type="ECO:0000313" key="21">
    <source>
        <dbReference type="EMBL" id="VAV89140.1"/>
    </source>
</evidence>
<dbReference type="InterPro" id="IPR016037">
    <property type="entry name" value="DHQ_synth_AroB"/>
</dbReference>
<dbReference type="PIRSF" id="PIRSF001455">
    <property type="entry name" value="DHQ_synth"/>
    <property type="match status" value="1"/>
</dbReference>
<dbReference type="GO" id="GO:0005737">
    <property type="term" value="C:cytoplasm"/>
    <property type="evidence" value="ECO:0007669"/>
    <property type="project" value="UniProtKB-SubCell"/>
</dbReference>
<dbReference type="GO" id="GO:0046872">
    <property type="term" value="F:metal ion binding"/>
    <property type="evidence" value="ECO:0007669"/>
    <property type="project" value="UniProtKB-KW"/>
</dbReference>
<comment type="subcellular location">
    <subcellularLocation>
        <location evidence="5">Cytoplasm</location>
    </subcellularLocation>
</comment>
<dbReference type="InterPro" id="IPR030960">
    <property type="entry name" value="DHQS/DOIS_N"/>
</dbReference>
<dbReference type="EC" id="4.2.3.4" evidence="8"/>
<evidence type="ECO:0000256" key="10">
    <source>
        <dbReference type="ARBA" id="ARBA00022490"/>
    </source>
</evidence>
<dbReference type="PANTHER" id="PTHR43622:SF7">
    <property type="entry name" value="3-DEHYDROQUINATE SYNTHASE, CHLOROPLASTIC"/>
    <property type="match status" value="1"/>
</dbReference>
<keyword evidence="18" id="KW-0170">Cobalt</keyword>
<keyword evidence="10" id="KW-0963">Cytoplasm</keyword>
<dbReference type="EMBL" id="UOEE01000085">
    <property type="protein sequence ID" value="VAV89140.1"/>
    <property type="molecule type" value="Genomic_DNA"/>
</dbReference>
<keyword evidence="15" id="KW-0520">NAD</keyword>
<comment type="cofactor">
    <cofactor evidence="2">
        <name>NAD(+)</name>
        <dbReference type="ChEBI" id="CHEBI:57540"/>
    </cofactor>
</comment>
<evidence type="ECO:0000256" key="5">
    <source>
        <dbReference type="ARBA" id="ARBA00004496"/>
    </source>
</evidence>
<evidence type="ECO:0000259" key="20">
    <source>
        <dbReference type="Pfam" id="PF24621"/>
    </source>
</evidence>
<dbReference type="InterPro" id="IPR030963">
    <property type="entry name" value="DHQ_synth_fam"/>
</dbReference>
<dbReference type="AlphaFoldDB" id="A0A3B0R7G3"/>
<dbReference type="GO" id="GO:0009073">
    <property type="term" value="P:aromatic amino acid family biosynthetic process"/>
    <property type="evidence" value="ECO:0007669"/>
    <property type="project" value="UniProtKB-KW"/>
</dbReference>
<comment type="cofactor">
    <cofactor evidence="3">
        <name>Co(2+)</name>
        <dbReference type="ChEBI" id="CHEBI:48828"/>
    </cofactor>
</comment>
<sequence>MEKIHISLTPQSRNYDVMVGAGALVHCAQKIATFCPRKILPVITDETVASLHLDKLENALAAVGVETRALILPPGEANKSFAQLETVCNFLLEQEMERSDCLAAFGGGVVGDLAGLASALLKRGTGCIQIPTTLLAQVDSSVGGKTAINAKAGKNMIGVFHQPKLVVADLDFLRTLDARQWRAGYAEILKMACLADAAFFHQLQQNGPELATGKTELLAKTIGRAVQGKADIVAKDEREQGVRALLNLGHTFAHALEAEAPGKILHGEAVAAGLAAAFSFSAQLGLCSASACDLVLAHLRQMGLPASLAEAPGGPFCAAALLARMKQDKKNRQGLIHLVLCRNIGTAFVTAEIEEQKILQFMKANLR</sequence>
<dbReference type="InterPro" id="IPR050071">
    <property type="entry name" value="Dehydroquinate_synthase"/>
</dbReference>
<evidence type="ECO:0000256" key="12">
    <source>
        <dbReference type="ARBA" id="ARBA00022723"/>
    </source>
</evidence>
<evidence type="ECO:0000256" key="15">
    <source>
        <dbReference type="ARBA" id="ARBA00023027"/>
    </source>
</evidence>
<keyword evidence="16" id="KW-0057">Aromatic amino acid biosynthesis</keyword>
<comment type="similarity">
    <text evidence="7">Belongs to the sugar phosphate cyclases superfamily. Dehydroquinate synthase family.</text>
</comment>
<evidence type="ECO:0000256" key="1">
    <source>
        <dbReference type="ARBA" id="ARBA00001393"/>
    </source>
</evidence>
<evidence type="ECO:0000256" key="14">
    <source>
        <dbReference type="ARBA" id="ARBA00022833"/>
    </source>
</evidence>
<dbReference type="Gene3D" id="3.40.50.1970">
    <property type="match status" value="1"/>
</dbReference>
<dbReference type="HAMAP" id="MF_00110">
    <property type="entry name" value="DHQ_synthase"/>
    <property type="match status" value="1"/>
</dbReference>
<evidence type="ECO:0000256" key="17">
    <source>
        <dbReference type="ARBA" id="ARBA00023239"/>
    </source>
</evidence>
<keyword evidence="13" id="KW-0547">Nucleotide-binding</keyword>
<proteinExistence type="inferred from homology"/>
<evidence type="ECO:0000256" key="4">
    <source>
        <dbReference type="ARBA" id="ARBA00001947"/>
    </source>
</evidence>
<dbReference type="InterPro" id="IPR056179">
    <property type="entry name" value="DHQS_C"/>
</dbReference>
<dbReference type="GO" id="GO:0008652">
    <property type="term" value="P:amino acid biosynthetic process"/>
    <property type="evidence" value="ECO:0007669"/>
    <property type="project" value="UniProtKB-KW"/>
</dbReference>
<dbReference type="Pfam" id="PF24621">
    <property type="entry name" value="DHQS_C"/>
    <property type="match status" value="1"/>
</dbReference>
<reference evidence="21" key="1">
    <citation type="submission" date="2018-06" db="EMBL/GenBank/DDBJ databases">
        <authorList>
            <person name="Zhirakovskaya E."/>
        </authorList>
    </citation>
    <scope>NUCLEOTIDE SEQUENCE</scope>
</reference>
<feature type="domain" description="3-dehydroquinate synthase N-terminal" evidence="19">
    <location>
        <begin position="70"/>
        <end position="182"/>
    </location>
</feature>
<evidence type="ECO:0000256" key="13">
    <source>
        <dbReference type="ARBA" id="ARBA00022741"/>
    </source>
</evidence>
<keyword evidence="17 21" id="KW-0456">Lyase</keyword>
<evidence type="ECO:0000256" key="2">
    <source>
        <dbReference type="ARBA" id="ARBA00001911"/>
    </source>
</evidence>
<dbReference type="GO" id="GO:0003856">
    <property type="term" value="F:3-dehydroquinate synthase activity"/>
    <property type="evidence" value="ECO:0007669"/>
    <property type="project" value="UniProtKB-EC"/>
</dbReference>
<organism evidence="21">
    <name type="scientific">hydrothermal vent metagenome</name>
    <dbReference type="NCBI Taxonomy" id="652676"/>
    <lineage>
        <taxon>unclassified sequences</taxon>
        <taxon>metagenomes</taxon>
        <taxon>ecological metagenomes</taxon>
    </lineage>
</organism>
<dbReference type="FunFam" id="3.40.50.1970:FF:000007">
    <property type="entry name" value="Pentafunctional AROM polypeptide"/>
    <property type="match status" value="1"/>
</dbReference>
<keyword evidence="11" id="KW-0028">Amino-acid biosynthesis</keyword>
<evidence type="ECO:0000259" key="19">
    <source>
        <dbReference type="Pfam" id="PF01761"/>
    </source>
</evidence>
<keyword evidence="14" id="KW-0862">Zinc</keyword>
<accession>A0A3B0R7G3</accession>
<comment type="catalytic activity">
    <reaction evidence="1">
        <text>7-phospho-2-dehydro-3-deoxy-D-arabino-heptonate = 3-dehydroquinate + phosphate</text>
        <dbReference type="Rhea" id="RHEA:21968"/>
        <dbReference type="ChEBI" id="CHEBI:32364"/>
        <dbReference type="ChEBI" id="CHEBI:43474"/>
        <dbReference type="ChEBI" id="CHEBI:58394"/>
        <dbReference type="EC" id="4.2.3.4"/>
    </reaction>
</comment>
<dbReference type="SUPFAM" id="SSF56796">
    <property type="entry name" value="Dehydroquinate synthase-like"/>
    <property type="match status" value="1"/>
</dbReference>
<name>A0A3B0R7G3_9ZZZZ</name>